<evidence type="ECO:0000313" key="3">
    <source>
        <dbReference type="EMBL" id="KAB3539723.1"/>
    </source>
</evidence>
<dbReference type="EMBL" id="WBZC01000002">
    <property type="protein sequence ID" value="KAB3539723.1"/>
    <property type="molecule type" value="Genomic_DNA"/>
</dbReference>
<dbReference type="SUPFAM" id="SSF51161">
    <property type="entry name" value="Trimeric LpxA-like enzymes"/>
    <property type="match status" value="1"/>
</dbReference>
<dbReference type="InterPro" id="IPR051159">
    <property type="entry name" value="Hexapeptide_acetyltransf"/>
</dbReference>
<name>A0A6I0FNT0_9FIRM</name>
<dbReference type="OrthoDB" id="9801697at2"/>
<accession>A0A6I0FNT0</accession>
<keyword evidence="2" id="KW-0677">Repeat</keyword>
<dbReference type="CDD" id="cd04647">
    <property type="entry name" value="LbH_MAT_like"/>
    <property type="match status" value="1"/>
</dbReference>
<keyword evidence="3" id="KW-0012">Acyltransferase</keyword>
<protein>
    <submittedName>
        <fullName evidence="3">Acyltransferase</fullName>
    </submittedName>
</protein>
<dbReference type="InterPro" id="IPR001451">
    <property type="entry name" value="Hexapep"/>
</dbReference>
<dbReference type="Gene3D" id="2.160.10.10">
    <property type="entry name" value="Hexapeptide repeat proteins"/>
    <property type="match status" value="1"/>
</dbReference>
<comment type="caution">
    <text evidence="3">The sequence shown here is derived from an EMBL/GenBank/DDBJ whole genome shotgun (WGS) entry which is preliminary data.</text>
</comment>
<proteinExistence type="predicted"/>
<dbReference type="AlphaFoldDB" id="A0A6I0FNT0"/>
<evidence type="ECO:0000256" key="1">
    <source>
        <dbReference type="ARBA" id="ARBA00022679"/>
    </source>
</evidence>
<evidence type="ECO:0000313" key="4">
    <source>
        <dbReference type="Proteomes" id="UP000432715"/>
    </source>
</evidence>
<keyword evidence="4" id="KW-1185">Reference proteome</keyword>
<dbReference type="PANTHER" id="PTHR23416">
    <property type="entry name" value="SIALIC ACID SYNTHASE-RELATED"/>
    <property type="match status" value="1"/>
</dbReference>
<gene>
    <name evidence="3" type="ORF">F8154_00470</name>
</gene>
<evidence type="ECO:0000256" key="2">
    <source>
        <dbReference type="ARBA" id="ARBA00022737"/>
    </source>
</evidence>
<dbReference type="InterPro" id="IPR011004">
    <property type="entry name" value="Trimer_LpxA-like_sf"/>
</dbReference>
<sequence>MIINGGKIIPYRNTILDLDPSAKITLNGKLTLNSNKLKKSKAEMRLRLGKDSSLNVNANFSFFYQCDISVFDGGTLSLGSGYANYGTQIRCAKSITIGNKVAIANNVVIMDSDFHSIVYSDGSHSIKEAPVFIGDKVWIGREAIILKGVTIGEGAIIAAHSVVTKDVPPHCVVAGNPARIVKEGVRWIP</sequence>
<reference evidence="3 4" key="1">
    <citation type="submission" date="2019-10" db="EMBL/GenBank/DDBJ databases">
        <title>Alkaliphilus serpentinus sp. nov. and Alkaliphilus pronyensis sp. nov., two novel anaerobic alkaliphilic species isolated from the serpentinized-hosted hydrothermal field of the Prony Bay (New Caledonia).</title>
        <authorList>
            <person name="Postec A."/>
        </authorList>
    </citation>
    <scope>NUCLEOTIDE SEQUENCE [LARGE SCALE GENOMIC DNA]</scope>
    <source>
        <strain evidence="3 4">LacV</strain>
    </source>
</reference>
<organism evidence="3 4">
    <name type="scientific">Alkaliphilus pronyensis</name>
    <dbReference type="NCBI Taxonomy" id="1482732"/>
    <lineage>
        <taxon>Bacteria</taxon>
        <taxon>Bacillati</taxon>
        <taxon>Bacillota</taxon>
        <taxon>Clostridia</taxon>
        <taxon>Peptostreptococcales</taxon>
        <taxon>Natronincolaceae</taxon>
        <taxon>Alkaliphilus</taxon>
    </lineage>
</organism>
<dbReference type="PROSITE" id="PS00101">
    <property type="entry name" value="HEXAPEP_TRANSFERASES"/>
    <property type="match status" value="1"/>
</dbReference>
<dbReference type="Pfam" id="PF00132">
    <property type="entry name" value="Hexapep"/>
    <property type="match status" value="1"/>
</dbReference>
<keyword evidence="1 3" id="KW-0808">Transferase</keyword>
<dbReference type="GO" id="GO:0016746">
    <property type="term" value="F:acyltransferase activity"/>
    <property type="evidence" value="ECO:0007669"/>
    <property type="project" value="UniProtKB-KW"/>
</dbReference>
<dbReference type="Proteomes" id="UP000432715">
    <property type="component" value="Unassembled WGS sequence"/>
</dbReference>
<dbReference type="InterPro" id="IPR018357">
    <property type="entry name" value="Hexapep_transf_CS"/>
</dbReference>